<accession>A0A9X0RCJ2</accession>
<reference evidence="1" key="1">
    <citation type="submission" date="2020-08" db="EMBL/GenBank/DDBJ databases">
        <title>Genome Sequencing and Pan-Genome Analysis of Migratory bird Vibrio Strains, Inner Mongolia.</title>
        <authorList>
            <person name="Zheng L."/>
        </authorList>
    </citation>
    <scope>NUCLEOTIDE SEQUENCE</scope>
    <source>
        <strain evidence="1">M13F</strain>
    </source>
</reference>
<evidence type="ECO:0000313" key="2">
    <source>
        <dbReference type="Proteomes" id="UP000615796"/>
    </source>
</evidence>
<dbReference type="EMBL" id="JACRUP010000019">
    <property type="protein sequence ID" value="MBC5852826.1"/>
    <property type="molecule type" value="Genomic_DNA"/>
</dbReference>
<name>A0A9X0RCJ2_VIBME</name>
<sequence length="104" mass="11790">MAEFALHDYFADQGRLILNASEWDIDSFPALGERFLHWLSASLIDKQLDADLHTWLIDFEGCQLLLKAEHYSASIWLETLSDEQGREELAFIAQLLSGHPSAAD</sequence>
<keyword evidence="2" id="KW-1185">Reference proteome</keyword>
<dbReference type="InterPro" id="IPR022080">
    <property type="entry name" value="DUF3630"/>
</dbReference>
<dbReference type="AlphaFoldDB" id="A0A9X0RCJ2"/>
<dbReference type="Proteomes" id="UP000615796">
    <property type="component" value="Unassembled WGS sequence"/>
</dbReference>
<dbReference type="RefSeq" id="WP_187027083.1">
    <property type="nucleotide sequence ID" value="NZ_JACRUP010000019.1"/>
</dbReference>
<comment type="caution">
    <text evidence="1">The sequence shown here is derived from an EMBL/GenBank/DDBJ whole genome shotgun (WGS) entry which is preliminary data.</text>
</comment>
<protein>
    <submittedName>
        <fullName evidence="1">DUF3630 family protein</fullName>
    </submittedName>
</protein>
<dbReference type="Pfam" id="PF12305">
    <property type="entry name" value="DUF3630"/>
    <property type="match status" value="1"/>
</dbReference>
<gene>
    <name evidence="1" type="ORF">H8Q88_18135</name>
</gene>
<proteinExistence type="predicted"/>
<evidence type="ECO:0000313" key="1">
    <source>
        <dbReference type="EMBL" id="MBC5852826.1"/>
    </source>
</evidence>
<organism evidence="1 2">
    <name type="scientific">Vibrio metschnikovii</name>
    <dbReference type="NCBI Taxonomy" id="28172"/>
    <lineage>
        <taxon>Bacteria</taxon>
        <taxon>Pseudomonadati</taxon>
        <taxon>Pseudomonadota</taxon>
        <taxon>Gammaproteobacteria</taxon>
        <taxon>Vibrionales</taxon>
        <taxon>Vibrionaceae</taxon>
        <taxon>Vibrio</taxon>
    </lineage>
</organism>